<dbReference type="HOGENOM" id="CLU_001890_4_0_0"/>
<dbReference type="GO" id="GO:0046872">
    <property type="term" value="F:metal ion binding"/>
    <property type="evidence" value="ECO:0007669"/>
    <property type="project" value="UniProtKB-KW"/>
</dbReference>
<evidence type="ECO:0000313" key="7">
    <source>
        <dbReference type="Proteomes" id="UP000006621"/>
    </source>
</evidence>
<dbReference type="InterPro" id="IPR008707">
    <property type="entry name" value="B-propeller_PilY1"/>
</dbReference>
<dbReference type="EMBL" id="CP002858">
    <property type="protein sequence ID" value="AEI14511.1"/>
    <property type="molecule type" value="Genomic_DNA"/>
</dbReference>
<evidence type="ECO:0000259" key="5">
    <source>
        <dbReference type="Pfam" id="PF05567"/>
    </source>
</evidence>
<organism evidence="6 7">
    <name type="scientific">Flexistipes sinusarabici (strain ATCC 49648 / DSM 4947 / MAS 10)</name>
    <dbReference type="NCBI Taxonomy" id="717231"/>
    <lineage>
        <taxon>Bacteria</taxon>
        <taxon>Pseudomonadati</taxon>
        <taxon>Deferribacterota</taxon>
        <taxon>Deferribacteres</taxon>
        <taxon>Deferribacterales</taxon>
        <taxon>Flexistipitaceae</taxon>
        <taxon>Flexistipes</taxon>
    </lineage>
</organism>
<reference evidence="7" key="2">
    <citation type="submission" date="2011-06" db="EMBL/GenBank/DDBJ databases">
        <title>The complete genome of Flexistipes sinusarabici DSM 4947.</title>
        <authorList>
            <person name="Lucas S."/>
            <person name="Han J."/>
            <person name="Lapidus A."/>
            <person name="Bruce D."/>
            <person name="Goodwin L."/>
            <person name="Pitluck S."/>
            <person name="Peters L."/>
            <person name="Kyrpides N."/>
            <person name="Mavromatis K."/>
            <person name="Ivanova N."/>
            <person name="Mikhailova N."/>
            <person name="Chertkov O."/>
            <person name="Detter J.C."/>
            <person name="Tapia R."/>
            <person name="Han C."/>
            <person name="Land M."/>
            <person name="Hauser L."/>
            <person name="Markowitz V."/>
            <person name="Cheng J.-F."/>
            <person name="Hugenholtz P."/>
            <person name="Woyke T."/>
            <person name="Wu D."/>
            <person name="Spring S."/>
            <person name="Schroeder M."/>
            <person name="Brambilla E."/>
            <person name="Klenk H.-P."/>
            <person name="Eisen J.A."/>
        </authorList>
    </citation>
    <scope>NUCLEOTIDE SEQUENCE [LARGE SCALE GENOMIC DNA]</scope>
    <source>
        <strain evidence="7">DSM 4947 / MAS 10</strain>
    </source>
</reference>
<feature type="domain" description="PilY1 beta-propeller" evidence="5">
    <location>
        <begin position="710"/>
        <end position="1079"/>
    </location>
</feature>
<dbReference type="Proteomes" id="UP000006621">
    <property type="component" value="Chromosome"/>
</dbReference>
<feature type="signal peptide" evidence="4">
    <location>
        <begin position="1"/>
        <end position="22"/>
    </location>
</feature>
<dbReference type="Pfam" id="PF05567">
    <property type="entry name" value="T4P_PilY1"/>
    <property type="match status" value="1"/>
</dbReference>
<feature type="region of interest" description="Disordered" evidence="3">
    <location>
        <begin position="445"/>
        <end position="474"/>
    </location>
</feature>
<accession>F8E4U1</accession>
<evidence type="ECO:0000313" key="6">
    <source>
        <dbReference type="EMBL" id="AEI14511.1"/>
    </source>
</evidence>
<sequence>MKKIIFCLLFLAFLWDIGYTQNSCSDYSYVPPTFVSQVPPTVMIGLDTSGSMSWDAYMNNFSDNNTYEGLFNPGKNYEKVNGVWQETASVPTTSCPSPDRIVHSPISVKACNLSQWYPSWYSSWWLLLLGYFGTNEYCIDTEQIYSGNCLNYWLMSRMDVFQWAMTGGEPEQCTGNNSSKCDAERVCTGSTCDVVTGDGVVIRALMVDNQTNHGIKDAVLYQLLEKDNRPRLGIMTYSGSHSNSYINDDVYIGDFTSAQSLNENYPYTNLITAINSASPYGGTPTGPAMWDIWNYFKQESPEYGGLSPVKSATDNSNQFKDPLWICENSSNGLVCNYAPCSSNYVVLASDGQWNTPSTDIDYNCSDPSSDTCRSPDPVIPGYKMHMGANRNKDNANVKIDSVYTLGMFLGGTGEQSLKNVAMYGSFDKSLAGGVWPDSLTGFPDDSCTMDDGGSGQGSACEPLPSSSADWDEDGNNLPDSFFSANNAAELKDKIQSIFTDILKRASSGTSLSSVSSESRESSMLFQAYYYPTLVDNSTGQEISWVGDLRSYFVDDKDNVREDTDNNNILNYATDKILIFKFFQDVSKTMALKIDDNNKDQIPDSCALPSSRHDLLDLFPLWSTSKWLKNLNSDSRTIMYNNGTPNQSITNNFNISNASSLKNYWGISSDSEASKLIKFIRGYDYPNDKSYRSRNFLTTNASEVFKGVYKLGDVINSTPRVLTNEKVNKYDNIYGDWSYYNFSNSNTVENRKSVAFFGANDGMVHAVSVGKIVDNSTNSGVSEVVGQNLGEELWAFIPKNALPYLQWYHKEDKSCHVPKIDYRFQLVDASIGTETNKKDSWRTLLVGTMGFGGKEIVENFTTYSSSIFVLDVTDPENAKILWEKKLPNNTLTLSYPSIIRQGAKSSKGSWYLVIGSGPFNPAGTDFSYQANKAKIYFYNLADGSLVNTLTVPENNVAVGESLSLDVDHDYNVDALVFGTYGAADTAAGNLYILHIRSDASNYLDITNLAGSNIEKILDINKPIYGMPTDALDENNDLWLYAGTGRFLGVSDKVDNSTQYILGIKDKNKLWQGNSAVTTSSLSDLFNSTNVTVDAYIDHVSCYCFDVKCGEASFDVTSGSYVCSKGDPVVDKIYGDKTSFKVDGTNLSVTSLANYLYKDTVNGGGGYDGWYYELNGGKRVYSKPFLAGNVLDSLVFESVQDLCSYGGTTYLVANYYETGTPAPQPMFLNSGQNIVTVTENGQPVKKIIIKQTVDLGSGAPPIGGGITAMPQKGSDDEYTKLIQTSVGTITKQKQKGQSFSNELIHMITR</sequence>
<evidence type="ECO:0000256" key="4">
    <source>
        <dbReference type="SAM" id="SignalP"/>
    </source>
</evidence>
<proteinExistence type="predicted"/>
<dbReference type="RefSeq" id="WP_013886004.1">
    <property type="nucleotide sequence ID" value="NC_015672.1"/>
</dbReference>
<keyword evidence="7" id="KW-1185">Reference proteome</keyword>
<evidence type="ECO:0000256" key="2">
    <source>
        <dbReference type="ARBA" id="ARBA00022837"/>
    </source>
</evidence>
<dbReference type="KEGG" id="fsi:Flexsi_0847"/>
<keyword evidence="1" id="KW-0479">Metal-binding</keyword>
<keyword evidence="2" id="KW-0106">Calcium</keyword>
<keyword evidence="4" id="KW-0732">Signal</keyword>
<dbReference type="STRING" id="717231.Flexsi_0847"/>
<evidence type="ECO:0000256" key="1">
    <source>
        <dbReference type="ARBA" id="ARBA00022723"/>
    </source>
</evidence>
<feature type="chain" id="PRO_5003369121" evidence="4">
    <location>
        <begin position="23"/>
        <end position="1307"/>
    </location>
</feature>
<protein>
    <submittedName>
        <fullName evidence="6">Tfp pilus assembly protein tip-associated adhesin PilY1-like protein</fullName>
    </submittedName>
</protein>
<evidence type="ECO:0000256" key="3">
    <source>
        <dbReference type="SAM" id="MobiDB-lite"/>
    </source>
</evidence>
<dbReference type="OrthoDB" id="7156875at2"/>
<dbReference type="eggNOG" id="COG3419">
    <property type="taxonomic scope" value="Bacteria"/>
</dbReference>
<reference evidence="6 7" key="1">
    <citation type="journal article" date="2011" name="Stand. Genomic Sci.">
        <title>Genome sequence of the moderately thermophilic halophile Flexistipes sinusarabici strain (MAS10).</title>
        <authorList>
            <person name="Lapidus A."/>
            <person name="Chertkov O."/>
            <person name="Nolan M."/>
            <person name="Lucas S."/>
            <person name="Hammon N."/>
            <person name="Deshpande S."/>
            <person name="Cheng J.F."/>
            <person name="Tapia R."/>
            <person name="Han C."/>
            <person name="Goodwin L."/>
            <person name="Pitluck S."/>
            <person name="Liolios K."/>
            <person name="Pagani I."/>
            <person name="Ivanova N."/>
            <person name="Huntemann M."/>
            <person name="Mavromatis K."/>
            <person name="Mikhailova N."/>
            <person name="Pati A."/>
            <person name="Chen A."/>
            <person name="Palaniappan K."/>
            <person name="Land M."/>
            <person name="Hauser L."/>
            <person name="Brambilla E.M."/>
            <person name="Rohde M."/>
            <person name="Abt B."/>
            <person name="Spring S."/>
            <person name="Goker M."/>
            <person name="Bristow J."/>
            <person name="Eisen J.A."/>
            <person name="Markowitz V."/>
            <person name="Hugenholtz P."/>
            <person name="Kyrpides N.C."/>
            <person name="Klenk H.P."/>
            <person name="Woyke T."/>
        </authorList>
    </citation>
    <scope>NUCLEOTIDE SEQUENCE [LARGE SCALE GENOMIC DNA]</scope>
    <source>
        <strain evidence="7">DSM 4947 / MAS 10</strain>
    </source>
</reference>
<name>F8E4U1_FLESM</name>
<gene>
    <name evidence="6" type="ordered locus">Flexsi_0847</name>
</gene>